<organism evidence="2 3">
    <name type="scientific">Posidoniimonas corsicana</name>
    <dbReference type="NCBI Taxonomy" id="1938618"/>
    <lineage>
        <taxon>Bacteria</taxon>
        <taxon>Pseudomonadati</taxon>
        <taxon>Planctomycetota</taxon>
        <taxon>Planctomycetia</taxon>
        <taxon>Pirellulales</taxon>
        <taxon>Lacipirellulaceae</taxon>
        <taxon>Posidoniimonas</taxon>
    </lineage>
</organism>
<comment type="caution">
    <text evidence="2">The sequence shown here is derived from an EMBL/GenBank/DDBJ whole genome shotgun (WGS) entry which is preliminary data.</text>
</comment>
<dbReference type="EC" id="3.1.4.55" evidence="2"/>
<dbReference type="SUPFAM" id="SSF56281">
    <property type="entry name" value="Metallo-hydrolase/oxidoreductase"/>
    <property type="match status" value="1"/>
</dbReference>
<dbReference type="PANTHER" id="PTHR42663:SF6">
    <property type="entry name" value="HYDROLASE C777.06C-RELATED"/>
    <property type="match status" value="1"/>
</dbReference>
<sequence>MGSDHAPPSTRLPMNEIVSADITGQMVLLGTGTSVGVPMLGCGCGVCRSADSKNRRTRCSAILGLPEGNLLIDTSPDMRQQLLREGVGLVHAVLYTHEHADHLFGLDDLRLMQFYLDGPLPLLCEEIVERRIRRSFDYAFASLPNLHAGATPKVEFRRIGPINDGHGAFQVLGAEVTAVRQNHGPNFETLGFRFGGVAYCTDVCAMADESKAVLRGLDVLILDALRRKPHPTHFSLDQAVALAEELGARQTYFTHMSHDLEHEATNASLPEGMQLAYDGLRIPLT</sequence>
<dbReference type="EMBL" id="SIHJ01000001">
    <property type="protein sequence ID" value="TWT36150.1"/>
    <property type="molecule type" value="Genomic_DNA"/>
</dbReference>
<dbReference type="Gene3D" id="3.60.15.10">
    <property type="entry name" value="Ribonuclease Z/Hydroxyacylglutathione hydrolase-like"/>
    <property type="match status" value="1"/>
</dbReference>
<feature type="domain" description="Metallo-beta-lactamase" evidence="1">
    <location>
        <begin position="56"/>
        <end position="255"/>
    </location>
</feature>
<accession>A0A5C5VE04</accession>
<keyword evidence="3" id="KW-1185">Reference proteome</keyword>
<dbReference type="GO" id="GO:0103043">
    <property type="term" value="F:phosphoribosyl 1,2-cyclic phosphate phosphodiesterase activity"/>
    <property type="evidence" value="ECO:0007669"/>
    <property type="project" value="UniProtKB-EC"/>
</dbReference>
<dbReference type="InterPro" id="IPR001279">
    <property type="entry name" value="Metallo-B-lactamas"/>
</dbReference>
<dbReference type="SMART" id="SM00849">
    <property type="entry name" value="Lactamase_B"/>
    <property type="match status" value="1"/>
</dbReference>
<dbReference type="AlphaFoldDB" id="A0A5C5VE04"/>
<dbReference type="Pfam" id="PF12706">
    <property type="entry name" value="Lactamase_B_2"/>
    <property type="match status" value="1"/>
</dbReference>
<dbReference type="Proteomes" id="UP000316714">
    <property type="component" value="Unassembled WGS sequence"/>
</dbReference>
<evidence type="ECO:0000313" key="3">
    <source>
        <dbReference type="Proteomes" id="UP000316714"/>
    </source>
</evidence>
<evidence type="ECO:0000259" key="1">
    <source>
        <dbReference type="SMART" id="SM00849"/>
    </source>
</evidence>
<keyword evidence="2" id="KW-0378">Hydrolase</keyword>
<gene>
    <name evidence="2" type="primary">phnP</name>
    <name evidence="2" type="ORF">KOR34_10490</name>
</gene>
<dbReference type="CDD" id="cd16279">
    <property type="entry name" value="metallo-hydrolase-like_MBL-fold"/>
    <property type="match status" value="1"/>
</dbReference>
<dbReference type="InterPro" id="IPR036866">
    <property type="entry name" value="RibonucZ/Hydroxyglut_hydro"/>
</dbReference>
<dbReference type="PANTHER" id="PTHR42663">
    <property type="entry name" value="HYDROLASE C777.06C-RELATED-RELATED"/>
    <property type="match status" value="1"/>
</dbReference>
<proteinExistence type="predicted"/>
<protein>
    <submittedName>
        <fullName evidence="2">Phosphoribosyl 1,2-cyclic phosphodiesterase</fullName>
        <ecNumber evidence="2">3.1.4.55</ecNumber>
    </submittedName>
</protein>
<name>A0A5C5VE04_9BACT</name>
<evidence type="ECO:0000313" key="2">
    <source>
        <dbReference type="EMBL" id="TWT36150.1"/>
    </source>
</evidence>
<reference evidence="2 3" key="1">
    <citation type="submission" date="2019-02" db="EMBL/GenBank/DDBJ databases">
        <title>Deep-cultivation of Planctomycetes and their phenomic and genomic characterization uncovers novel biology.</title>
        <authorList>
            <person name="Wiegand S."/>
            <person name="Jogler M."/>
            <person name="Boedeker C."/>
            <person name="Pinto D."/>
            <person name="Vollmers J."/>
            <person name="Rivas-Marin E."/>
            <person name="Kohn T."/>
            <person name="Peeters S.H."/>
            <person name="Heuer A."/>
            <person name="Rast P."/>
            <person name="Oberbeckmann S."/>
            <person name="Bunk B."/>
            <person name="Jeske O."/>
            <person name="Meyerdierks A."/>
            <person name="Storesund J.E."/>
            <person name="Kallscheuer N."/>
            <person name="Luecker S."/>
            <person name="Lage O.M."/>
            <person name="Pohl T."/>
            <person name="Merkel B.J."/>
            <person name="Hornburger P."/>
            <person name="Mueller R.-W."/>
            <person name="Bruemmer F."/>
            <person name="Labrenz M."/>
            <person name="Spormann A.M."/>
            <person name="Op Den Camp H."/>
            <person name="Overmann J."/>
            <person name="Amann R."/>
            <person name="Jetten M.S.M."/>
            <person name="Mascher T."/>
            <person name="Medema M.H."/>
            <person name="Devos D.P."/>
            <person name="Kaster A.-K."/>
            <person name="Ovreas L."/>
            <person name="Rohde M."/>
            <person name="Galperin M.Y."/>
            <person name="Jogler C."/>
        </authorList>
    </citation>
    <scope>NUCLEOTIDE SEQUENCE [LARGE SCALE GENOMIC DNA]</scope>
    <source>
        <strain evidence="2 3">KOR34</strain>
    </source>
</reference>